<evidence type="ECO:0000256" key="13">
    <source>
        <dbReference type="ARBA" id="ARBA00023139"/>
    </source>
</evidence>
<dbReference type="GO" id="GO:0048731">
    <property type="term" value="P:system development"/>
    <property type="evidence" value="ECO:0007669"/>
    <property type="project" value="UniProtKB-ARBA"/>
</dbReference>
<dbReference type="Pfam" id="PF01079">
    <property type="entry name" value="Hint"/>
    <property type="match status" value="1"/>
</dbReference>
<keyword evidence="3 18" id="KW-1003">Cell membrane</keyword>
<feature type="region of interest" description="Disordered" evidence="19">
    <location>
        <begin position="49"/>
        <end position="72"/>
    </location>
</feature>
<dbReference type="InterPro" id="IPR050387">
    <property type="entry name" value="Hedgehog_Signaling"/>
</dbReference>
<dbReference type="InterPro" id="IPR001657">
    <property type="entry name" value="Hedgehog"/>
</dbReference>
<dbReference type="GO" id="GO:0007367">
    <property type="term" value="P:segment polarity determination"/>
    <property type="evidence" value="ECO:0007669"/>
    <property type="project" value="UniProtKB-KW"/>
</dbReference>
<dbReference type="GO" id="GO:0005789">
    <property type="term" value="C:endoplasmic reticulum membrane"/>
    <property type="evidence" value="ECO:0007669"/>
    <property type="project" value="UniProtKB-SubCell"/>
</dbReference>
<dbReference type="SUPFAM" id="SSF55166">
    <property type="entry name" value="Hedgehog/DD-peptidase"/>
    <property type="match status" value="1"/>
</dbReference>
<dbReference type="GO" id="GO:0000139">
    <property type="term" value="C:Golgi membrane"/>
    <property type="evidence" value="ECO:0007669"/>
    <property type="project" value="UniProtKB-SubCell"/>
</dbReference>
<dbReference type="GO" id="GO:0016740">
    <property type="term" value="F:transferase activity"/>
    <property type="evidence" value="ECO:0007669"/>
    <property type="project" value="UniProtKB-KW"/>
</dbReference>
<feature type="signal peptide" evidence="20">
    <location>
        <begin position="1"/>
        <end position="25"/>
    </location>
</feature>
<dbReference type="GO" id="GO:0005615">
    <property type="term" value="C:extracellular space"/>
    <property type="evidence" value="ECO:0007669"/>
    <property type="project" value="TreeGrafter"/>
</dbReference>
<name>A0A146LCK2_LYGHE</name>
<comment type="subcellular location">
    <molecule>Sonic hedgehog protein</molecule>
    <subcellularLocation>
        <location evidence="18">Endoplasmic reticulum membrane</location>
    </subcellularLocation>
    <subcellularLocation>
        <location evidence="18">Golgi apparatus membrane</location>
    </subcellularLocation>
</comment>
<sequence length="444" mass="48339">MTRVLSLSGCVVMAALASMASMATGCSWQAPRGLCRRDVRAGCRRPMTPLVQGQHEPQTSEHSPFASGAAEGRVTRGDARFTRDLVPVYEEYVSFLKDDATGAHRLLSPRCVEKLKALAISVMNQWPSLKLRVVDGWIENVRPGYPNDSLHYEGRAVDITTSDRDRSKIGMLARLAVEAGFDWVYYETKAHIHCSVKSESSQGARTGGCFTNGGTVVVEGGSRKKLSDVRLGDRVLSFDTASSQLVYSEVIMFLDRDTADRKQFLRLRLSGGRVLTVTPQHLVMRNKPNATDQDVEAVFAAHLSPSDQLLVAESNGTKLVRRTLLSSELVLDTGVIAPLTSVGTIVVDDVVASCYAVIESQSIAHLAFAPLRAIKTIEAGLDAVGRFLVSPFVSSTTAASSTTNVTSGVTTNAEFDGSKGVHWYPKTLYFLSNHFIPSYLLYDQ</sequence>
<evidence type="ECO:0000256" key="10">
    <source>
        <dbReference type="ARBA" id="ARBA00022813"/>
    </source>
</evidence>
<evidence type="ECO:0000256" key="4">
    <source>
        <dbReference type="ARBA" id="ARBA00022670"/>
    </source>
</evidence>
<keyword evidence="2 18" id="KW-0217">Developmental protein</keyword>
<evidence type="ECO:0000256" key="6">
    <source>
        <dbReference type="ARBA" id="ARBA00022716"/>
    </source>
</evidence>
<keyword evidence="14" id="KW-0449">Lipoprotein</keyword>
<dbReference type="InterPro" id="IPR009045">
    <property type="entry name" value="Zn_M74/Hedgehog-like"/>
</dbReference>
<dbReference type="GO" id="GO:0007224">
    <property type="term" value="P:smoothened signaling pathway"/>
    <property type="evidence" value="ECO:0007669"/>
    <property type="project" value="TreeGrafter"/>
</dbReference>
<evidence type="ECO:0000256" key="15">
    <source>
        <dbReference type="ARBA" id="ARBA00023301"/>
    </source>
</evidence>
<dbReference type="InterPro" id="IPR036844">
    <property type="entry name" value="Hint_dom_sf"/>
</dbReference>
<keyword evidence="10 18" id="KW-0068">Autocatalytic cleavage</keyword>
<dbReference type="GO" id="GO:0008233">
    <property type="term" value="F:peptidase activity"/>
    <property type="evidence" value="ECO:0007669"/>
    <property type="project" value="UniProtKB-UniRule"/>
</dbReference>
<dbReference type="PANTHER" id="PTHR11889">
    <property type="entry name" value="HEDGEHOG"/>
    <property type="match status" value="1"/>
</dbReference>
<dbReference type="InterPro" id="IPR003587">
    <property type="entry name" value="Hint_dom_N"/>
</dbReference>
<accession>A0A146LCK2</accession>
<evidence type="ECO:0000256" key="17">
    <source>
        <dbReference type="ARBA" id="ARBA00048589"/>
    </source>
</evidence>
<dbReference type="GO" id="GO:0016539">
    <property type="term" value="P:intein-mediated protein splicing"/>
    <property type="evidence" value="ECO:0007669"/>
    <property type="project" value="InterPro"/>
</dbReference>
<dbReference type="FunFam" id="2.170.16.10:FF:000001">
    <property type="entry name" value="Indian hedgehog"/>
    <property type="match status" value="1"/>
</dbReference>
<keyword evidence="5" id="KW-0808">Transferase</keyword>
<keyword evidence="4 18" id="KW-0645">Protease</keyword>
<keyword evidence="18" id="KW-0256">Endoplasmic reticulum</keyword>
<keyword evidence="18" id="KW-0333">Golgi apparatus</keyword>
<dbReference type="GO" id="GO:0001708">
    <property type="term" value="P:cell fate specification"/>
    <property type="evidence" value="ECO:0007669"/>
    <property type="project" value="TreeGrafter"/>
</dbReference>
<keyword evidence="7" id="KW-0479">Metal-binding</keyword>
<dbReference type="GO" id="GO:0005509">
    <property type="term" value="F:calcium ion binding"/>
    <property type="evidence" value="ECO:0007669"/>
    <property type="project" value="TreeGrafter"/>
</dbReference>
<dbReference type="FunFam" id="3.30.1380.10:FF:000005">
    <property type="entry name" value="Sonic hedgehog signaling molecule"/>
    <property type="match status" value="1"/>
</dbReference>
<dbReference type="PRINTS" id="PR00632">
    <property type="entry name" value="SONICHHOG"/>
</dbReference>
<protein>
    <recommendedName>
        <fullName evidence="18">Hedgehog protein</fullName>
    </recommendedName>
</protein>
<keyword evidence="6" id="KW-0709">Segmentation polarity protein</keyword>
<dbReference type="Gene3D" id="3.30.1380.10">
    <property type="match status" value="1"/>
</dbReference>
<dbReference type="GO" id="GO:0009653">
    <property type="term" value="P:anatomical structure morphogenesis"/>
    <property type="evidence" value="ECO:0007669"/>
    <property type="project" value="UniProtKB-KW"/>
</dbReference>
<keyword evidence="9 18" id="KW-0378">Hydrolase</keyword>
<dbReference type="PANTHER" id="PTHR11889:SF31">
    <property type="entry name" value="PROTEIN HEDGEHOG"/>
    <property type="match status" value="1"/>
</dbReference>
<evidence type="ECO:0000256" key="14">
    <source>
        <dbReference type="ARBA" id="ARBA00023288"/>
    </source>
</evidence>
<dbReference type="InterPro" id="IPR001767">
    <property type="entry name" value="Hedgehog_Hint"/>
</dbReference>
<dbReference type="GO" id="GO:0010468">
    <property type="term" value="P:regulation of gene expression"/>
    <property type="evidence" value="ECO:0007669"/>
    <property type="project" value="TreeGrafter"/>
</dbReference>
<evidence type="ECO:0000256" key="8">
    <source>
        <dbReference type="ARBA" id="ARBA00022729"/>
    </source>
</evidence>
<dbReference type="InterPro" id="IPR000320">
    <property type="entry name" value="Hedgehog_signalling_dom"/>
</dbReference>
<dbReference type="GO" id="GO:0005113">
    <property type="term" value="F:patched binding"/>
    <property type="evidence" value="ECO:0007669"/>
    <property type="project" value="TreeGrafter"/>
</dbReference>
<dbReference type="GO" id="GO:0007267">
    <property type="term" value="P:cell-cell signaling"/>
    <property type="evidence" value="ECO:0007669"/>
    <property type="project" value="InterPro"/>
</dbReference>
<feature type="domain" description="Hint" evidence="21">
    <location>
        <begin position="207"/>
        <end position="313"/>
    </location>
</feature>
<dbReference type="Gene3D" id="2.170.16.10">
    <property type="entry name" value="Hedgehog/Intein (Hint) domain"/>
    <property type="match status" value="1"/>
</dbReference>
<evidence type="ECO:0000256" key="11">
    <source>
        <dbReference type="ARBA" id="ARBA00022837"/>
    </source>
</evidence>
<evidence type="ECO:0000256" key="2">
    <source>
        <dbReference type="ARBA" id="ARBA00022473"/>
    </source>
</evidence>
<evidence type="ECO:0000256" key="19">
    <source>
        <dbReference type="SAM" id="MobiDB-lite"/>
    </source>
</evidence>
<proteinExistence type="inferred from homology"/>
<evidence type="ECO:0000256" key="5">
    <source>
        <dbReference type="ARBA" id="ARBA00022679"/>
    </source>
</evidence>
<comment type="similarity">
    <text evidence="1 18">Belongs to the hedgehog family.</text>
</comment>
<keyword evidence="11" id="KW-0106">Calcium</keyword>
<comment type="function">
    <molecule>Protein hedgehog N-product</molecule>
    <text evidence="18">The dually lipidated hedgehog protein N-product is a morphogen which is essential for a variety of patterning events during development.</text>
</comment>
<evidence type="ECO:0000256" key="3">
    <source>
        <dbReference type="ARBA" id="ARBA00022475"/>
    </source>
</evidence>
<dbReference type="GO" id="GO:0016015">
    <property type="term" value="F:morphogen activity"/>
    <property type="evidence" value="ECO:0007669"/>
    <property type="project" value="UniProtKB-KW"/>
</dbReference>
<comment type="catalytic activity">
    <reaction evidence="17">
        <text>glycyl-L-cysteinyl-[protein] + cholesterol + H(+) = [protein]-C-terminal glycyl cholesterol ester + N-terminal L-cysteinyl-[protein]</text>
        <dbReference type="Rhea" id="RHEA:59504"/>
        <dbReference type="Rhea" id="RHEA-COMP:12707"/>
        <dbReference type="Rhea" id="RHEA-COMP:15369"/>
        <dbReference type="Rhea" id="RHEA-COMP:15374"/>
        <dbReference type="ChEBI" id="CHEBI:15378"/>
        <dbReference type="ChEBI" id="CHEBI:16113"/>
        <dbReference type="ChEBI" id="CHEBI:65250"/>
        <dbReference type="ChEBI" id="CHEBI:143135"/>
        <dbReference type="ChEBI" id="CHEBI:143140"/>
    </reaction>
    <physiologicalReaction direction="left-to-right" evidence="17">
        <dbReference type="Rhea" id="RHEA:59505"/>
    </physiologicalReaction>
</comment>
<evidence type="ECO:0000256" key="20">
    <source>
        <dbReference type="SAM" id="SignalP"/>
    </source>
</evidence>
<dbReference type="PROSITE" id="PS50817">
    <property type="entry name" value="INTEIN_N_TER"/>
    <property type="match status" value="1"/>
</dbReference>
<evidence type="ECO:0000256" key="1">
    <source>
        <dbReference type="ARBA" id="ARBA00010649"/>
    </source>
</evidence>
<feature type="chain" id="PRO_5007527096" description="Hedgehog protein" evidence="20">
    <location>
        <begin position="26"/>
        <end position="444"/>
    </location>
</feature>
<dbReference type="SUPFAM" id="SSF51294">
    <property type="entry name" value="Hedgehog/intein (Hint) domain"/>
    <property type="match status" value="1"/>
</dbReference>
<keyword evidence="15" id="KW-0504">Morphogen</keyword>
<dbReference type="PROSITE" id="PS51257">
    <property type="entry name" value="PROKAR_LIPOPROTEIN"/>
    <property type="match status" value="1"/>
</dbReference>
<evidence type="ECO:0000256" key="9">
    <source>
        <dbReference type="ARBA" id="ARBA00022801"/>
    </source>
</evidence>
<evidence type="ECO:0000256" key="16">
    <source>
        <dbReference type="ARBA" id="ARBA00045369"/>
    </source>
</evidence>
<evidence type="ECO:0000256" key="18">
    <source>
        <dbReference type="RuleBase" id="RU280812"/>
    </source>
</evidence>
<evidence type="ECO:0000313" key="22">
    <source>
        <dbReference type="EMBL" id="JAQ05265.1"/>
    </source>
</evidence>
<keyword evidence="13" id="KW-0564">Palmitate</keyword>
<dbReference type="CDD" id="cd00081">
    <property type="entry name" value="Hint"/>
    <property type="match status" value="1"/>
</dbReference>
<dbReference type="GO" id="GO:0016540">
    <property type="term" value="P:protein autoprocessing"/>
    <property type="evidence" value="ECO:0007669"/>
    <property type="project" value="InterPro"/>
</dbReference>
<keyword evidence="12 18" id="KW-0472">Membrane</keyword>
<reference evidence="22" key="1">
    <citation type="journal article" date="2016" name="Gigascience">
        <title>De novo construction of an expanded transcriptome assembly for the western tarnished plant bug, Lygus hesperus.</title>
        <authorList>
            <person name="Tassone E.E."/>
            <person name="Geib S.M."/>
            <person name="Hall B."/>
            <person name="Fabrick J.A."/>
            <person name="Brent C.S."/>
            <person name="Hull J.J."/>
        </authorList>
    </citation>
    <scope>NUCLEOTIDE SEQUENCE</scope>
</reference>
<organism evidence="22">
    <name type="scientific">Lygus hesperus</name>
    <name type="common">Western plant bug</name>
    <dbReference type="NCBI Taxonomy" id="30085"/>
    <lineage>
        <taxon>Eukaryota</taxon>
        <taxon>Metazoa</taxon>
        <taxon>Ecdysozoa</taxon>
        <taxon>Arthropoda</taxon>
        <taxon>Hexapoda</taxon>
        <taxon>Insecta</taxon>
        <taxon>Pterygota</taxon>
        <taxon>Neoptera</taxon>
        <taxon>Paraneoptera</taxon>
        <taxon>Hemiptera</taxon>
        <taxon>Heteroptera</taxon>
        <taxon>Panheteroptera</taxon>
        <taxon>Cimicomorpha</taxon>
        <taxon>Miridae</taxon>
        <taxon>Mirini</taxon>
        <taxon>Lygus</taxon>
    </lineage>
</organism>
<dbReference type="GO" id="GO:0005886">
    <property type="term" value="C:plasma membrane"/>
    <property type="evidence" value="ECO:0007669"/>
    <property type="project" value="UniProtKB-SubCell"/>
</dbReference>
<gene>
    <name evidence="22" type="primary">hh</name>
    <name evidence="22" type="ORF">g.53153</name>
</gene>
<keyword evidence="8 18" id="KW-0732">Signal</keyword>
<evidence type="ECO:0000259" key="21">
    <source>
        <dbReference type="SMART" id="SM00306"/>
    </source>
</evidence>
<evidence type="ECO:0000256" key="12">
    <source>
        <dbReference type="ARBA" id="ARBA00023136"/>
    </source>
</evidence>
<dbReference type="AlphaFoldDB" id="A0A146LCK2"/>
<dbReference type="Pfam" id="PF01085">
    <property type="entry name" value="HH_signal"/>
    <property type="match status" value="1"/>
</dbReference>
<dbReference type="EMBL" id="GDHC01013364">
    <property type="protein sequence ID" value="JAQ05265.1"/>
    <property type="molecule type" value="Transcribed_RNA"/>
</dbReference>
<comment type="function">
    <text evidence="16">The C-terminal part of the hedgehog protein precursor displays an autoproteolysis activity that results in the cleavage of the full-length protein into two parts (N-product and C-product). In addition, the C-terminal part displays a cholesterol transferase activity that results by the covalent attachment of a cholesterol moiety to the C-terminal of the newly generated N-product. Once cleaved, the C-product has no signaling activity and diffuses from the cell.</text>
</comment>
<dbReference type="SMART" id="SM00306">
    <property type="entry name" value="HintN"/>
    <property type="match status" value="1"/>
</dbReference>
<dbReference type="InterPro" id="IPR006141">
    <property type="entry name" value="Intein_N"/>
</dbReference>
<comment type="function">
    <molecule>Protein hedgehog</molecule>
    <text evidence="18">The C-terminal part of the hedgehog protein precursor displays an autoproteolysis activity that results in the cleavage of the full-length protein into two parts (N-product and C-product). In addition, the C-terminal part displays a cholesterol transferase activity that results by the covalent attachment of a cholesterol moiety to the C-terminal of the newly generated N-product.</text>
</comment>
<comment type="subcellular location">
    <molecule>Protein hedgehog N-product</molecule>
    <subcellularLocation>
        <location evidence="18">Cell membrane</location>
        <topology evidence="18">Lipid-anchor</topology>
    </subcellularLocation>
</comment>
<evidence type="ECO:0000256" key="7">
    <source>
        <dbReference type="ARBA" id="ARBA00022723"/>
    </source>
</evidence>